<dbReference type="Pfam" id="PF00106">
    <property type="entry name" value="adh_short"/>
    <property type="match status" value="1"/>
</dbReference>
<proteinExistence type="inferred from homology"/>
<evidence type="ECO:0000256" key="4">
    <source>
        <dbReference type="SAM" id="MobiDB-lite"/>
    </source>
</evidence>
<dbReference type="InterPro" id="IPR002347">
    <property type="entry name" value="SDR_fam"/>
</dbReference>
<keyword evidence="6" id="KW-1185">Reference proteome</keyword>
<protein>
    <submittedName>
        <fullName evidence="5">SDR family NAD(P)-dependent oxidoreductase</fullName>
    </submittedName>
</protein>
<feature type="region of interest" description="Disordered" evidence="4">
    <location>
        <begin position="1"/>
        <end position="25"/>
    </location>
</feature>
<dbReference type="PANTHER" id="PTHR24320">
    <property type="entry name" value="RETINOL DEHYDROGENASE"/>
    <property type="match status" value="1"/>
</dbReference>
<reference evidence="5 6" key="1">
    <citation type="submission" date="2019-05" db="EMBL/GenBank/DDBJ databases">
        <authorList>
            <person name="Narsing Rao M.P."/>
            <person name="Li W.J."/>
        </authorList>
    </citation>
    <scope>NUCLEOTIDE SEQUENCE [LARGE SCALE GENOMIC DNA]</scope>
    <source>
        <strain evidence="5 6">SYSU_K30003</strain>
    </source>
</reference>
<organism evidence="5 6">
    <name type="scientific">Paenibacillus antri</name>
    <dbReference type="NCBI Taxonomy" id="2582848"/>
    <lineage>
        <taxon>Bacteria</taxon>
        <taxon>Bacillati</taxon>
        <taxon>Bacillota</taxon>
        <taxon>Bacilli</taxon>
        <taxon>Bacillales</taxon>
        <taxon>Paenibacillaceae</taxon>
        <taxon>Paenibacillus</taxon>
    </lineage>
</organism>
<dbReference type="InterPro" id="IPR036291">
    <property type="entry name" value="NAD(P)-bd_dom_sf"/>
</dbReference>
<dbReference type="EMBL" id="VCIW01000002">
    <property type="protein sequence ID" value="TLS53425.1"/>
    <property type="molecule type" value="Genomic_DNA"/>
</dbReference>
<sequence>MHNGSSENKKTGNARGQEDIPDQTGKTVVVTGASSGIGLEAARVFAGKGADVVMAVRNAAKGEAAAERIRAAVPGAKLTLLPLDLADLASVRAFAAAFREARGRLDLLINNAGVMIPPYGKTKDGFELQFGSNHLGHFALTGLLLPSLTSPESGRARIVTLTSIAARSGRIDFDNLDGSRGYGAMKFYSQSKLANLLFALELQRRLSASGAAAISVACHPGISTTNLFSRGSGKQSGWFMKMLLASVGHSAEMGALPTLYAATSPSIRGGELIGPDGRGGRRGYPAPDAVGAKKDDPEVARRLWDVSERLTGVEFRL</sequence>
<keyword evidence="2" id="KW-0560">Oxidoreductase</keyword>
<dbReference type="PRINTS" id="PR00081">
    <property type="entry name" value="GDHRDH"/>
</dbReference>
<gene>
    <name evidence="5" type="ORF">FE782_03910</name>
</gene>
<evidence type="ECO:0000313" key="6">
    <source>
        <dbReference type="Proteomes" id="UP000309676"/>
    </source>
</evidence>
<evidence type="ECO:0000256" key="2">
    <source>
        <dbReference type="ARBA" id="ARBA00023002"/>
    </source>
</evidence>
<dbReference type="PANTHER" id="PTHR24320:SF148">
    <property type="entry name" value="NAD(P)-BINDING ROSSMANN-FOLD SUPERFAMILY PROTEIN"/>
    <property type="match status" value="1"/>
</dbReference>
<dbReference type="RefSeq" id="WP_138192705.1">
    <property type="nucleotide sequence ID" value="NZ_VCIW01000002.1"/>
</dbReference>
<name>A0A5R9GN31_9BACL</name>
<dbReference type="OrthoDB" id="9809821at2"/>
<dbReference type="GO" id="GO:0016491">
    <property type="term" value="F:oxidoreductase activity"/>
    <property type="evidence" value="ECO:0007669"/>
    <property type="project" value="UniProtKB-KW"/>
</dbReference>
<dbReference type="SUPFAM" id="SSF51735">
    <property type="entry name" value="NAD(P)-binding Rossmann-fold domains"/>
    <property type="match status" value="1"/>
</dbReference>
<feature type="region of interest" description="Disordered" evidence="4">
    <location>
        <begin position="272"/>
        <end position="295"/>
    </location>
</feature>
<dbReference type="Gene3D" id="3.40.50.720">
    <property type="entry name" value="NAD(P)-binding Rossmann-like Domain"/>
    <property type="match status" value="1"/>
</dbReference>
<dbReference type="NCBIfam" id="NF004513">
    <property type="entry name" value="PRK05854.1"/>
    <property type="match status" value="1"/>
</dbReference>
<accession>A0A5R9GN31</accession>
<comment type="caution">
    <text evidence="5">The sequence shown here is derived from an EMBL/GenBank/DDBJ whole genome shotgun (WGS) entry which is preliminary data.</text>
</comment>
<evidence type="ECO:0000256" key="3">
    <source>
        <dbReference type="RuleBase" id="RU000363"/>
    </source>
</evidence>
<dbReference type="NCBIfam" id="NF004846">
    <property type="entry name" value="PRK06197.1"/>
    <property type="match status" value="1"/>
</dbReference>
<dbReference type="AlphaFoldDB" id="A0A5R9GN31"/>
<evidence type="ECO:0000256" key="1">
    <source>
        <dbReference type="ARBA" id="ARBA00006484"/>
    </source>
</evidence>
<evidence type="ECO:0000313" key="5">
    <source>
        <dbReference type="EMBL" id="TLS53425.1"/>
    </source>
</evidence>
<dbReference type="PRINTS" id="PR00080">
    <property type="entry name" value="SDRFAMILY"/>
</dbReference>
<comment type="similarity">
    <text evidence="1 3">Belongs to the short-chain dehydrogenases/reductases (SDR) family.</text>
</comment>
<dbReference type="Proteomes" id="UP000309676">
    <property type="component" value="Unassembled WGS sequence"/>
</dbReference>